<dbReference type="EMBL" id="DXCC01000015">
    <property type="protein sequence ID" value="HIZ15179.1"/>
    <property type="molecule type" value="Genomic_DNA"/>
</dbReference>
<protein>
    <submittedName>
        <fullName evidence="2">Phage head morphogenesis protein</fullName>
    </submittedName>
</protein>
<dbReference type="Proteomes" id="UP000824014">
    <property type="component" value="Unassembled WGS sequence"/>
</dbReference>
<dbReference type="InterPro" id="IPR006528">
    <property type="entry name" value="Phage_head_morphogenesis_dom"/>
</dbReference>
<sequence>MFENAVRRLHEEERFDPSLLAEEAVTEMIRETYGILREAMDTGVADGVIPPVMARKLTDSLFLFSGFKTAQELREASALLRKTDGTLKGFAEFLTDVRSIDATYNVHYLEAEYDFAVASAQMAASWAEVERQGDKYDLQYRTAGDDRVREEHIRLNGITLPVNDPFWRYYYPPNGWGCRCTVVQVVKNKYPNSDPEEAMRLGERTTDTPKKRIFRFNPGIDGQLFPPKHPYYKLSQQEKEKVQKTVIELMLDPIETPAQLADELNRVGGIWFEHGGAQLFTTKQPGVNGYTYMDGRIYLTEERMRYSIDGVNHLAAGEDVLDREADALATLWHEVTHNRNKPGNMLLTSTERRYMELANEFVARKTLPDFFNAMGGELKQIELTRTRPSTGYNSMVCNYDTLIDATGADREIVTEAVQSALFNMPYNKQKEGLVDALLKGGAKKKDGTTLKKRDINGWLKDCREHSEEYFAKLIAKLL</sequence>
<comment type="caution">
    <text evidence="2">The sequence shown here is derived from an EMBL/GenBank/DDBJ whole genome shotgun (WGS) entry which is preliminary data.</text>
</comment>
<organism evidence="2 3">
    <name type="scientific">Candidatus Tidjanibacter faecipullorum</name>
    <dbReference type="NCBI Taxonomy" id="2838766"/>
    <lineage>
        <taxon>Bacteria</taxon>
        <taxon>Pseudomonadati</taxon>
        <taxon>Bacteroidota</taxon>
        <taxon>Bacteroidia</taxon>
        <taxon>Bacteroidales</taxon>
        <taxon>Rikenellaceae</taxon>
        <taxon>Tidjanibacter</taxon>
    </lineage>
</organism>
<gene>
    <name evidence="2" type="ORF">H9816_04645</name>
</gene>
<evidence type="ECO:0000259" key="1">
    <source>
        <dbReference type="Pfam" id="PF04233"/>
    </source>
</evidence>
<name>A0A9D2ILD1_9BACT</name>
<feature type="domain" description="Phage head morphogenesis" evidence="1">
    <location>
        <begin position="97"/>
        <end position="182"/>
    </location>
</feature>
<dbReference type="AlphaFoldDB" id="A0A9D2ILD1"/>
<evidence type="ECO:0000313" key="2">
    <source>
        <dbReference type="EMBL" id="HIZ15179.1"/>
    </source>
</evidence>
<dbReference type="NCBIfam" id="TIGR01641">
    <property type="entry name" value="phageSPP1_gp7"/>
    <property type="match status" value="1"/>
</dbReference>
<proteinExistence type="predicted"/>
<reference evidence="2" key="2">
    <citation type="submission" date="2021-04" db="EMBL/GenBank/DDBJ databases">
        <authorList>
            <person name="Gilroy R."/>
        </authorList>
    </citation>
    <scope>NUCLEOTIDE SEQUENCE</scope>
    <source>
        <strain evidence="2">ChiHjej11B10-19426</strain>
    </source>
</reference>
<evidence type="ECO:0000313" key="3">
    <source>
        <dbReference type="Proteomes" id="UP000824014"/>
    </source>
</evidence>
<dbReference type="Pfam" id="PF04233">
    <property type="entry name" value="Phage_Mu_F"/>
    <property type="match status" value="1"/>
</dbReference>
<reference evidence="2" key="1">
    <citation type="journal article" date="2021" name="PeerJ">
        <title>Extensive microbial diversity within the chicken gut microbiome revealed by metagenomics and culture.</title>
        <authorList>
            <person name="Gilroy R."/>
            <person name="Ravi A."/>
            <person name="Getino M."/>
            <person name="Pursley I."/>
            <person name="Horton D.L."/>
            <person name="Alikhan N.F."/>
            <person name="Baker D."/>
            <person name="Gharbi K."/>
            <person name="Hall N."/>
            <person name="Watson M."/>
            <person name="Adriaenssens E.M."/>
            <person name="Foster-Nyarko E."/>
            <person name="Jarju S."/>
            <person name="Secka A."/>
            <person name="Antonio M."/>
            <person name="Oren A."/>
            <person name="Chaudhuri R.R."/>
            <person name="La Ragione R."/>
            <person name="Hildebrand F."/>
            <person name="Pallen M.J."/>
        </authorList>
    </citation>
    <scope>NUCLEOTIDE SEQUENCE</scope>
    <source>
        <strain evidence="2">ChiHjej11B10-19426</strain>
    </source>
</reference>
<accession>A0A9D2ILD1</accession>